<dbReference type="PANTHER" id="PTHR34835">
    <property type="entry name" value="OS07G0283600 PROTEIN-RELATED"/>
    <property type="match status" value="1"/>
</dbReference>
<sequence>MEDTVAPSTTKPSYDNRDRPNDVKNLHELKKIFSTKLSLPKFMSVTKHLTPDQRMLVKSMGFHHLLDLSCESVPRGITSWLAKRFDVKSRALALPDASTIPITPLSIHRVLGVPNGGKAIPKKCDESVKNWVCQQTRCKGSTPTINELKALLTPDLTGDKFKIKTQASSLTTTLGGCILVLVITYFELLGIQVSRDTHESPCLKFWSTEMVKAFEALDAKDDDHCNFGRLLMEDSREAPLKTNAIVRSSASKSTQTCTEPPIEPAEVAQKYKAQIACTFQDFQRDIITAMEPIVSAYSDKLYNVWVSLQEDSTNQQKQGSPGIGGSNSSAQPKFENSIVAGTTCTHNNSYNPTDKSQTCTAIHMSDCTHSNVQQTSPRHTDALKPMLPTKEIPASIDAPTSANQRLSSFLQLPSPSQDSSSNTISHATHPEITFPTDRYSTETSGCSAAQHTQIQLQPKITQSGTNSTSLFQSRQPSAADMTKENPITTNEFNFWGDGIDSDFEVKPTEKVTPVVTATQLADGCQQKNDRDHDIEQAMLSTCMKSNFCYNFTSQLVEKQVFKDIVDRIPFHGPSPRVVQIKKVWVDHKTFGLSMRVFGTVSKYTLDMMGQAVMAEQFEKAQQGLLPSGSWYRHILPYEIAKLFQANNFDPSNITKLLTEYNVAKMDLVFLPLHHDQFWYLVVANFRHGRFEVLCPNLDLDSIQCNAEKVIFNFKMTFKCAYPRFMLFNIFQMTTTFRSVICSKNHCDSGVFVMKLMQSHDGDKQHLFKAEDAKPLRECMAYYMLTHPLNEKYDTLVDTKRILNMHGVTVGWHQ</sequence>
<proteinExistence type="predicted"/>
<organism evidence="2 3">
    <name type="scientific">Urochloa decumbens</name>
    <dbReference type="NCBI Taxonomy" id="240449"/>
    <lineage>
        <taxon>Eukaryota</taxon>
        <taxon>Viridiplantae</taxon>
        <taxon>Streptophyta</taxon>
        <taxon>Embryophyta</taxon>
        <taxon>Tracheophyta</taxon>
        <taxon>Spermatophyta</taxon>
        <taxon>Magnoliopsida</taxon>
        <taxon>Liliopsida</taxon>
        <taxon>Poales</taxon>
        <taxon>Poaceae</taxon>
        <taxon>PACMAD clade</taxon>
        <taxon>Panicoideae</taxon>
        <taxon>Panicodae</taxon>
        <taxon>Paniceae</taxon>
        <taxon>Melinidinae</taxon>
        <taxon>Urochloa</taxon>
    </lineage>
</organism>
<protein>
    <recommendedName>
        <fullName evidence="4">Ubiquitin-like protease family profile domain-containing protein</fullName>
    </recommendedName>
</protein>
<name>A0ABC8Z0I7_9POAL</name>
<dbReference type="EMBL" id="OZ075128">
    <property type="protein sequence ID" value="CAL4953551.1"/>
    <property type="molecule type" value="Genomic_DNA"/>
</dbReference>
<evidence type="ECO:0000256" key="1">
    <source>
        <dbReference type="SAM" id="MobiDB-lite"/>
    </source>
</evidence>
<keyword evidence="3" id="KW-1185">Reference proteome</keyword>
<evidence type="ECO:0000313" key="3">
    <source>
        <dbReference type="Proteomes" id="UP001497457"/>
    </source>
</evidence>
<accession>A0ABC8Z0I7</accession>
<feature type="compositionally biased region" description="Polar residues" evidence="1">
    <location>
        <begin position="460"/>
        <end position="476"/>
    </location>
</feature>
<dbReference type="AlphaFoldDB" id="A0ABC8Z0I7"/>
<dbReference type="SUPFAM" id="SSF54001">
    <property type="entry name" value="Cysteine proteinases"/>
    <property type="match status" value="1"/>
</dbReference>
<dbReference type="InterPro" id="IPR038765">
    <property type="entry name" value="Papain-like_cys_pep_sf"/>
</dbReference>
<dbReference type="PANTHER" id="PTHR34835:SF82">
    <property type="entry name" value="OS01G0826651 PROTEIN"/>
    <property type="match status" value="1"/>
</dbReference>
<reference evidence="3" key="1">
    <citation type="submission" date="2024-06" db="EMBL/GenBank/DDBJ databases">
        <authorList>
            <person name="Ryan C."/>
        </authorList>
    </citation>
    <scope>NUCLEOTIDE SEQUENCE [LARGE SCALE GENOMIC DNA]</scope>
</reference>
<reference evidence="2 3" key="2">
    <citation type="submission" date="2024-10" db="EMBL/GenBank/DDBJ databases">
        <authorList>
            <person name="Ryan C."/>
        </authorList>
    </citation>
    <scope>NUCLEOTIDE SEQUENCE [LARGE SCALE GENOMIC DNA]</scope>
</reference>
<feature type="region of interest" description="Disordered" evidence="1">
    <location>
        <begin position="460"/>
        <end position="481"/>
    </location>
</feature>
<dbReference type="Gene3D" id="3.40.395.10">
    <property type="entry name" value="Adenoviral Proteinase, Chain A"/>
    <property type="match status" value="1"/>
</dbReference>
<evidence type="ECO:0000313" key="2">
    <source>
        <dbReference type="EMBL" id="CAL4953551.1"/>
    </source>
</evidence>
<feature type="compositionally biased region" description="Polar residues" evidence="1">
    <location>
        <begin position="1"/>
        <end position="13"/>
    </location>
</feature>
<gene>
    <name evidence="2" type="ORF">URODEC1_LOCUS40225</name>
</gene>
<dbReference type="Proteomes" id="UP001497457">
    <property type="component" value="Chromosome 18b"/>
</dbReference>
<feature type="region of interest" description="Disordered" evidence="1">
    <location>
        <begin position="313"/>
        <end position="332"/>
    </location>
</feature>
<evidence type="ECO:0008006" key="4">
    <source>
        <dbReference type="Google" id="ProtNLM"/>
    </source>
</evidence>
<feature type="region of interest" description="Disordered" evidence="1">
    <location>
        <begin position="1"/>
        <end position="21"/>
    </location>
</feature>